<name>B9WMT6_CANDC</name>
<dbReference type="InterPro" id="IPR021858">
    <property type="entry name" value="Fun_TF"/>
</dbReference>
<dbReference type="PANTHER" id="PTHR47657">
    <property type="entry name" value="STEROL REGULATORY ELEMENT-BINDING PROTEIN ECM22"/>
    <property type="match status" value="1"/>
</dbReference>
<dbReference type="eggNOG" id="ENOG502SMTS">
    <property type="taxonomic scope" value="Eukaryota"/>
</dbReference>
<sequence>MSSQQQQQQPPPRFKRQRSKTGCKNCRLRKRKCDEIHPTCTFCHSRGLICEYEIKILNPTSFKPSKRTKRVQKPLSVSCSDLIPLTTDLHFPEPTFSPTLNTNALSPLILYLDDQGMDYIKHFEQIASTLSLSQSTNYIKSTFLTLAFSNEAISNLLAAWGASHYGDSEDVNKYLMLAKGSIKSPHDRFDYFTAFACYLIQMTIYINTGDTQNWFQMFRKCESMIREYGGLIKFITDFQYSNDCKFLISNFQFYDVMSSESLERGTTCTMDKYLSLFKGRRILDETYGVDPYQGCCQPIYLLLGEIMNTYVELKNDRSNIINCKNVDVRVQHYKKVNEKVDHLIQSIHDCQPTPILEGDVLQLKLFDLCCIIGRMYVLLYIKQTQPKSSEIQLLLLEAISIIDELISTDLASNLSMALLMCGITSGNKYDRRNIDEKFKIVYDKYRQGNLKRIWEIVKESWERNPSGNICIDWLDICHDFNWKISMI</sequence>
<dbReference type="SMART" id="SM00066">
    <property type="entry name" value="GAL4"/>
    <property type="match status" value="1"/>
</dbReference>
<dbReference type="EMBL" id="FM992695">
    <property type="protein sequence ID" value="CAX40402.1"/>
    <property type="molecule type" value="Genomic_DNA"/>
</dbReference>
<dbReference type="SUPFAM" id="SSF57701">
    <property type="entry name" value="Zn2/Cys6 DNA-binding domain"/>
    <property type="match status" value="1"/>
</dbReference>
<gene>
    <name evidence="2" type="ordered locus">Cd36_34580</name>
    <name evidence="3" type="ORF">CD36_34580</name>
</gene>
<feature type="domain" description="Zn(2)-C6 fungal-type" evidence="1">
    <location>
        <begin position="22"/>
        <end position="52"/>
    </location>
</feature>
<dbReference type="Gene3D" id="4.10.240.10">
    <property type="entry name" value="Zn(2)-C6 fungal-type DNA-binding domain"/>
    <property type="match status" value="1"/>
</dbReference>
<evidence type="ECO:0000313" key="4">
    <source>
        <dbReference type="Proteomes" id="UP000002605"/>
    </source>
</evidence>
<dbReference type="Pfam" id="PF00172">
    <property type="entry name" value="Zn_clus"/>
    <property type="match status" value="1"/>
</dbReference>
<organism evidence="3 4">
    <name type="scientific">Candida dubliniensis (strain CD36 / ATCC MYA-646 / CBS 7987 / NCPF 3949 / NRRL Y-17841)</name>
    <name type="common">Yeast</name>
    <dbReference type="NCBI Taxonomy" id="573826"/>
    <lineage>
        <taxon>Eukaryota</taxon>
        <taxon>Fungi</taxon>
        <taxon>Dikarya</taxon>
        <taxon>Ascomycota</taxon>
        <taxon>Saccharomycotina</taxon>
        <taxon>Pichiomycetes</taxon>
        <taxon>Debaryomycetaceae</taxon>
        <taxon>Candida/Lodderomyces clade</taxon>
        <taxon>Candida</taxon>
    </lineage>
</organism>
<dbReference type="KEGG" id="cdu:CD36_34580"/>
<dbReference type="PANTHER" id="PTHR47657:SF7">
    <property type="entry name" value="STEROL REGULATORY ELEMENT-BINDING PROTEIN ECM22"/>
    <property type="match status" value="1"/>
</dbReference>
<dbReference type="AlphaFoldDB" id="B9WMT6"/>
<keyword evidence="4" id="KW-1185">Reference proteome</keyword>
<accession>B9WMT6</accession>
<dbReference type="PROSITE" id="PS00463">
    <property type="entry name" value="ZN2_CY6_FUNGAL_1"/>
    <property type="match status" value="1"/>
</dbReference>
<proteinExistence type="predicted"/>
<protein>
    <submittedName>
        <fullName evidence="3">Transcriptional activator protein, putative</fullName>
    </submittedName>
</protein>
<dbReference type="InterPro" id="IPR001138">
    <property type="entry name" value="Zn2Cys6_DnaBD"/>
</dbReference>
<dbReference type="VEuPathDB" id="FungiDB:CD36_34580"/>
<dbReference type="OrthoDB" id="5419315at2759"/>
<dbReference type="CDD" id="cd00067">
    <property type="entry name" value="GAL4"/>
    <property type="match status" value="1"/>
</dbReference>
<dbReference type="InterPro" id="IPR036864">
    <property type="entry name" value="Zn2-C6_fun-type_DNA-bd_sf"/>
</dbReference>
<dbReference type="GeneID" id="8049430"/>
<dbReference type="CGD" id="CAL0000162384">
    <property type="gene designation" value="Cd36_34580"/>
</dbReference>
<dbReference type="GO" id="GO:0008270">
    <property type="term" value="F:zinc ion binding"/>
    <property type="evidence" value="ECO:0007669"/>
    <property type="project" value="InterPro"/>
</dbReference>
<dbReference type="RefSeq" id="XP_002422395.1">
    <property type="nucleotide sequence ID" value="XM_002422350.1"/>
</dbReference>
<dbReference type="PROSITE" id="PS50048">
    <property type="entry name" value="ZN2_CY6_FUNGAL_2"/>
    <property type="match status" value="1"/>
</dbReference>
<dbReference type="HOGENOM" id="CLU_015493_1_2_1"/>
<dbReference type="Pfam" id="PF11951">
    <property type="entry name" value="Fungal_trans_2"/>
    <property type="match status" value="1"/>
</dbReference>
<evidence type="ECO:0000259" key="1">
    <source>
        <dbReference type="PROSITE" id="PS50048"/>
    </source>
</evidence>
<dbReference type="GO" id="GO:0000981">
    <property type="term" value="F:DNA-binding transcription factor activity, RNA polymerase II-specific"/>
    <property type="evidence" value="ECO:0007669"/>
    <property type="project" value="InterPro"/>
</dbReference>
<dbReference type="Proteomes" id="UP000002605">
    <property type="component" value="Chromosome R"/>
</dbReference>
<reference evidence="3 4" key="1">
    <citation type="journal article" date="2009" name="Genome Res.">
        <title>Comparative genomics of the fungal pathogens Candida dubliniensis and Candida albicans.</title>
        <authorList>
            <person name="Jackson A.P."/>
            <person name="Gamble J.A."/>
            <person name="Yeomans T."/>
            <person name="Moran G.P."/>
            <person name="Saunders D."/>
            <person name="Harris D."/>
            <person name="Aslett M."/>
            <person name="Barrell J.F."/>
            <person name="Butler G."/>
            <person name="Citiulo F."/>
            <person name="Coleman D.C."/>
            <person name="de Groot P.W.J."/>
            <person name="Goodwin T.J."/>
            <person name="Quail M.A."/>
            <person name="McQuillan J."/>
            <person name="Munro C.A."/>
            <person name="Pain A."/>
            <person name="Poulter R.T."/>
            <person name="Rajandream M.A."/>
            <person name="Renauld H."/>
            <person name="Spiering M.J."/>
            <person name="Tivey A."/>
            <person name="Gow N.A.R."/>
            <person name="Barrell B."/>
            <person name="Sullivan D.J."/>
            <person name="Berriman M."/>
        </authorList>
    </citation>
    <scope>NUCLEOTIDE SEQUENCE [LARGE SCALE GENOMIC DNA]</scope>
    <source>
        <strain evidence="4">CD36 / ATCC MYA-646 / CBS 7987 / NCPF 3949 / NRRL Y-17841</strain>
    </source>
</reference>
<evidence type="ECO:0000313" key="2">
    <source>
        <dbReference type="CGD" id="CAL0000162384"/>
    </source>
</evidence>
<dbReference type="InterPro" id="IPR052400">
    <property type="entry name" value="Zn2-C6_fungal_TF"/>
</dbReference>
<evidence type="ECO:0000313" key="3">
    <source>
        <dbReference type="EMBL" id="CAX40402.1"/>
    </source>
</evidence>